<proteinExistence type="predicted"/>
<dbReference type="AlphaFoldDB" id="A0A926S6U4"/>
<evidence type="ECO:0008006" key="4">
    <source>
        <dbReference type="Google" id="ProtNLM"/>
    </source>
</evidence>
<protein>
    <recommendedName>
        <fullName evidence="4">DUF1269 domain-containing protein</fullName>
    </recommendedName>
</protein>
<feature type="transmembrane region" description="Helical" evidence="1">
    <location>
        <begin position="85"/>
        <end position="105"/>
    </location>
</feature>
<keyword evidence="1" id="KW-0812">Transmembrane</keyword>
<reference evidence="2" key="1">
    <citation type="submission" date="2020-05" db="EMBL/GenBank/DDBJ databases">
        <title>Identification of trans-AT polyketide cluster in two marine bacteria, producers of a novel glutaramide-containing polyketide sesbanimide D and analogs.</title>
        <authorList>
            <person name="Kacar D."/>
            <person name="Rodriguez P."/>
            <person name="Canedo L."/>
            <person name="Gonzalez E."/>
            <person name="Galan B."/>
            <person name="De La Calle F."/>
            <person name="Garcia J.L."/>
        </authorList>
    </citation>
    <scope>NUCLEOTIDE SEQUENCE</scope>
    <source>
        <strain evidence="2">PHM038</strain>
    </source>
</reference>
<gene>
    <name evidence="2" type="ORF">HK439_21885</name>
</gene>
<dbReference type="Proteomes" id="UP000598467">
    <property type="component" value="Unassembled WGS sequence"/>
</dbReference>
<evidence type="ECO:0000256" key="1">
    <source>
        <dbReference type="SAM" id="Phobius"/>
    </source>
</evidence>
<keyword evidence="1" id="KW-1133">Transmembrane helix</keyword>
<dbReference type="RefSeq" id="WP_190293609.1">
    <property type="nucleotide sequence ID" value="NZ_JABFCZ010000028.1"/>
</dbReference>
<comment type="caution">
    <text evidence="2">The sequence shown here is derived from an EMBL/GenBank/DDBJ whole genome shotgun (WGS) entry which is preliminary data.</text>
</comment>
<sequence>MDSSDTFYKVRELVARFDDAETFEDAVEQVEMAGIDRADISMIASQDAIVEKLGHIYRNVRDLEDDARVPQTVNFDRHELAEGKAAIIGFPVYIGGAGAGLAVVASGGTLAIAAVLAAAGAAAGAGIGAIFAHAIDKRHADTLEQHLAEGGLLVWVRLRDETREAEIEKLLKACGGRDVHGHSLKRYWGTDDVPLHDFNPDPLLEKGPNYG</sequence>
<feature type="transmembrane region" description="Helical" evidence="1">
    <location>
        <begin position="111"/>
        <end position="135"/>
    </location>
</feature>
<evidence type="ECO:0000313" key="3">
    <source>
        <dbReference type="Proteomes" id="UP000598467"/>
    </source>
</evidence>
<organism evidence="2 3">
    <name type="scientific">Roseibium aggregatum</name>
    <dbReference type="NCBI Taxonomy" id="187304"/>
    <lineage>
        <taxon>Bacteria</taxon>
        <taxon>Pseudomonadati</taxon>
        <taxon>Pseudomonadota</taxon>
        <taxon>Alphaproteobacteria</taxon>
        <taxon>Hyphomicrobiales</taxon>
        <taxon>Stappiaceae</taxon>
        <taxon>Roseibium</taxon>
    </lineage>
</organism>
<name>A0A926S6U4_9HYPH</name>
<keyword evidence="1" id="KW-0472">Membrane</keyword>
<accession>A0A926S6U4</accession>
<dbReference type="EMBL" id="JABFCZ010000028">
    <property type="protein sequence ID" value="MBD1548918.1"/>
    <property type="molecule type" value="Genomic_DNA"/>
</dbReference>
<evidence type="ECO:0000313" key="2">
    <source>
        <dbReference type="EMBL" id="MBD1548918.1"/>
    </source>
</evidence>